<dbReference type="Proteomes" id="UP000635885">
    <property type="component" value="Unassembled WGS sequence"/>
</dbReference>
<evidence type="ECO:0008006" key="3">
    <source>
        <dbReference type="Google" id="ProtNLM"/>
    </source>
</evidence>
<evidence type="ECO:0000313" key="2">
    <source>
        <dbReference type="Proteomes" id="UP000635885"/>
    </source>
</evidence>
<proteinExistence type="predicted"/>
<dbReference type="InterPro" id="IPR011042">
    <property type="entry name" value="6-blade_b-propeller_TolB-like"/>
</dbReference>
<name>A0ABQ1MMG2_9BACT</name>
<dbReference type="EMBL" id="BMFD01000006">
    <property type="protein sequence ID" value="GGC42867.1"/>
    <property type="molecule type" value="Genomic_DNA"/>
</dbReference>
<dbReference type="Pfam" id="PF17170">
    <property type="entry name" value="DUF5128"/>
    <property type="match status" value="1"/>
</dbReference>
<protein>
    <recommendedName>
        <fullName evidence="3">6-bladed beta-propeller protein</fullName>
    </recommendedName>
</protein>
<dbReference type="RefSeq" id="WP_188442725.1">
    <property type="nucleotide sequence ID" value="NZ_BMFD01000006.1"/>
</dbReference>
<organism evidence="1 2">
    <name type="scientific">Belliella aquatica</name>
    <dbReference type="NCBI Taxonomy" id="1323734"/>
    <lineage>
        <taxon>Bacteria</taxon>
        <taxon>Pseudomonadati</taxon>
        <taxon>Bacteroidota</taxon>
        <taxon>Cytophagia</taxon>
        <taxon>Cytophagales</taxon>
        <taxon>Cyclobacteriaceae</taxon>
        <taxon>Belliella</taxon>
    </lineage>
</organism>
<sequence>MQKFWLYASLLLTIVSCKTETASNDPNVFIVDFNKEITIKYSELFDAFEIVQLKPLTPIGSLDQLIYSEDQIIVVDQTVNKMIHIFSKSGDFLAEINNKGNGPSEFINQRGVRLSKNKEEIYFYCPINKKILIYGLDGVFKNEYYLKDFLSVGDMFVVDDGIVLVDFVQDDKDKKLIFLEDDFINYHYLKYPKEGAREFEFEGGKSDYFFQGTEEIYYKEIMQNNVFRILKDKSIECISIDIGDKGLKMGKNRTYSFQEIFQEQIFQDAFIMGDGLVDLGDYILMGLWQAENFQMIISEKETQKAVLLRTLENDMDGILKWGPFTNFDSPGYFVYPINYHFLNSIIDMDSLPDEKYKSEINKIGDADAEDIILLVYKLKPDINIKF</sequence>
<keyword evidence="2" id="KW-1185">Reference proteome</keyword>
<reference evidence="2" key="1">
    <citation type="journal article" date="2019" name="Int. J. Syst. Evol. Microbiol.">
        <title>The Global Catalogue of Microorganisms (GCM) 10K type strain sequencing project: providing services to taxonomists for standard genome sequencing and annotation.</title>
        <authorList>
            <consortium name="The Broad Institute Genomics Platform"/>
            <consortium name="The Broad Institute Genome Sequencing Center for Infectious Disease"/>
            <person name="Wu L."/>
            <person name="Ma J."/>
        </authorList>
    </citation>
    <scope>NUCLEOTIDE SEQUENCE [LARGE SCALE GENOMIC DNA]</scope>
    <source>
        <strain evidence="2">CGMCC 1.12479</strain>
    </source>
</reference>
<gene>
    <name evidence="1" type="ORF">GCM10010993_21770</name>
</gene>
<dbReference type="PROSITE" id="PS51257">
    <property type="entry name" value="PROKAR_LIPOPROTEIN"/>
    <property type="match status" value="1"/>
</dbReference>
<comment type="caution">
    <text evidence="1">The sequence shown here is derived from an EMBL/GenBank/DDBJ whole genome shotgun (WGS) entry which is preliminary data.</text>
</comment>
<evidence type="ECO:0000313" key="1">
    <source>
        <dbReference type="EMBL" id="GGC42867.1"/>
    </source>
</evidence>
<dbReference type="Gene3D" id="2.120.10.30">
    <property type="entry name" value="TolB, C-terminal domain"/>
    <property type="match status" value="1"/>
</dbReference>
<accession>A0ABQ1MMG2</accession>